<organism evidence="2 3">
    <name type="scientific">Arabis alpina</name>
    <name type="common">Alpine rock-cress</name>
    <dbReference type="NCBI Taxonomy" id="50452"/>
    <lineage>
        <taxon>Eukaryota</taxon>
        <taxon>Viridiplantae</taxon>
        <taxon>Streptophyta</taxon>
        <taxon>Embryophyta</taxon>
        <taxon>Tracheophyta</taxon>
        <taxon>Spermatophyta</taxon>
        <taxon>Magnoliopsida</taxon>
        <taxon>eudicotyledons</taxon>
        <taxon>Gunneridae</taxon>
        <taxon>Pentapetalae</taxon>
        <taxon>rosids</taxon>
        <taxon>malvids</taxon>
        <taxon>Brassicales</taxon>
        <taxon>Brassicaceae</taxon>
        <taxon>Arabideae</taxon>
        <taxon>Arabis</taxon>
    </lineage>
</organism>
<feature type="signal peptide" evidence="1">
    <location>
        <begin position="1"/>
        <end position="17"/>
    </location>
</feature>
<proteinExistence type="predicted"/>
<evidence type="ECO:0000256" key="1">
    <source>
        <dbReference type="SAM" id="SignalP"/>
    </source>
</evidence>
<dbReference type="EMBL" id="CM002876">
    <property type="protein sequence ID" value="KFK24667.1"/>
    <property type="molecule type" value="Genomic_DNA"/>
</dbReference>
<keyword evidence="1" id="KW-0732">Signal</keyword>
<evidence type="ECO:0000313" key="2">
    <source>
        <dbReference type="EMBL" id="KFK24667.1"/>
    </source>
</evidence>
<keyword evidence="3" id="KW-1185">Reference proteome</keyword>
<name>A0A087G465_ARAAL</name>
<accession>A0A087G465</accession>
<evidence type="ECO:0000313" key="3">
    <source>
        <dbReference type="Proteomes" id="UP000029120"/>
    </source>
</evidence>
<gene>
    <name evidence="2" type="ordered locus">AALP_Aa8g009400</name>
</gene>
<sequence length="55" mass="6311">MYLVLMFCFVVFNLSLASKAGIEDSATGWYKLMGGWMALFRVQFGDEISEMMINF</sequence>
<dbReference type="Gramene" id="KFK24667">
    <property type="protein sequence ID" value="KFK24667"/>
    <property type="gene ID" value="AALP_AA8G009400"/>
</dbReference>
<dbReference type="AlphaFoldDB" id="A0A087G465"/>
<protein>
    <submittedName>
        <fullName evidence="2">Uncharacterized protein</fullName>
    </submittedName>
</protein>
<dbReference type="Proteomes" id="UP000029120">
    <property type="component" value="Chromosome 8"/>
</dbReference>
<feature type="chain" id="PRO_5001821651" evidence="1">
    <location>
        <begin position="18"/>
        <end position="55"/>
    </location>
</feature>
<reference evidence="3" key="1">
    <citation type="journal article" date="2015" name="Nat. Plants">
        <title>Genome expansion of Arabis alpina linked with retrotransposition and reduced symmetric DNA methylation.</title>
        <authorList>
            <person name="Willing E.M."/>
            <person name="Rawat V."/>
            <person name="Mandakova T."/>
            <person name="Maumus F."/>
            <person name="James G.V."/>
            <person name="Nordstroem K.J."/>
            <person name="Becker C."/>
            <person name="Warthmann N."/>
            <person name="Chica C."/>
            <person name="Szarzynska B."/>
            <person name="Zytnicki M."/>
            <person name="Albani M.C."/>
            <person name="Kiefer C."/>
            <person name="Bergonzi S."/>
            <person name="Castaings L."/>
            <person name="Mateos J.L."/>
            <person name="Berns M.C."/>
            <person name="Bujdoso N."/>
            <person name="Piofczyk T."/>
            <person name="de Lorenzo L."/>
            <person name="Barrero-Sicilia C."/>
            <person name="Mateos I."/>
            <person name="Piednoel M."/>
            <person name="Hagmann J."/>
            <person name="Chen-Min-Tao R."/>
            <person name="Iglesias-Fernandez R."/>
            <person name="Schuster S.C."/>
            <person name="Alonso-Blanco C."/>
            <person name="Roudier F."/>
            <person name="Carbonero P."/>
            <person name="Paz-Ares J."/>
            <person name="Davis S.J."/>
            <person name="Pecinka A."/>
            <person name="Quesneville H."/>
            <person name="Colot V."/>
            <person name="Lysak M.A."/>
            <person name="Weigel D."/>
            <person name="Coupland G."/>
            <person name="Schneeberger K."/>
        </authorList>
    </citation>
    <scope>NUCLEOTIDE SEQUENCE [LARGE SCALE GENOMIC DNA]</scope>
    <source>
        <strain evidence="3">cv. Pajares</strain>
    </source>
</reference>